<evidence type="ECO:0000313" key="3">
    <source>
        <dbReference type="Proteomes" id="UP001458880"/>
    </source>
</evidence>
<sequence length="124" mass="14773">MDNEPPDQDYQRDYFESLIRKYECRNTKFTQRQCDLRQRLEAIERSLPAIMCFNMMQPKNYNEPTTIELENGPVKENSAKNIQKEEKKILRRIFKKKNKFSKMFAMIGICEVAIAIYGICEVVH</sequence>
<protein>
    <submittedName>
        <fullName evidence="2">Uncharacterized protein</fullName>
    </submittedName>
</protein>
<accession>A0AAW1MFB0</accession>
<keyword evidence="1" id="KW-0812">Transmembrane</keyword>
<gene>
    <name evidence="2" type="ORF">QE152_g7325</name>
</gene>
<organism evidence="2 3">
    <name type="scientific">Popillia japonica</name>
    <name type="common">Japanese beetle</name>
    <dbReference type="NCBI Taxonomy" id="7064"/>
    <lineage>
        <taxon>Eukaryota</taxon>
        <taxon>Metazoa</taxon>
        <taxon>Ecdysozoa</taxon>
        <taxon>Arthropoda</taxon>
        <taxon>Hexapoda</taxon>
        <taxon>Insecta</taxon>
        <taxon>Pterygota</taxon>
        <taxon>Neoptera</taxon>
        <taxon>Endopterygota</taxon>
        <taxon>Coleoptera</taxon>
        <taxon>Polyphaga</taxon>
        <taxon>Scarabaeiformia</taxon>
        <taxon>Scarabaeidae</taxon>
        <taxon>Rutelinae</taxon>
        <taxon>Popillia</taxon>
    </lineage>
</organism>
<feature type="transmembrane region" description="Helical" evidence="1">
    <location>
        <begin position="100"/>
        <end position="119"/>
    </location>
</feature>
<keyword evidence="1" id="KW-0472">Membrane</keyword>
<keyword evidence="1" id="KW-1133">Transmembrane helix</keyword>
<comment type="caution">
    <text evidence="2">The sequence shown here is derived from an EMBL/GenBank/DDBJ whole genome shotgun (WGS) entry which is preliminary data.</text>
</comment>
<dbReference type="EMBL" id="JASPKY010000053">
    <property type="protein sequence ID" value="KAK9745020.1"/>
    <property type="molecule type" value="Genomic_DNA"/>
</dbReference>
<reference evidence="2 3" key="1">
    <citation type="journal article" date="2024" name="BMC Genomics">
        <title>De novo assembly and annotation of Popillia japonica's genome with initial clues to its potential as an invasive pest.</title>
        <authorList>
            <person name="Cucini C."/>
            <person name="Boschi S."/>
            <person name="Funari R."/>
            <person name="Cardaioli E."/>
            <person name="Iannotti N."/>
            <person name="Marturano G."/>
            <person name="Paoli F."/>
            <person name="Bruttini M."/>
            <person name="Carapelli A."/>
            <person name="Frati F."/>
            <person name="Nardi F."/>
        </authorList>
    </citation>
    <scope>NUCLEOTIDE SEQUENCE [LARGE SCALE GENOMIC DNA]</scope>
    <source>
        <strain evidence="2">DMR45628</strain>
    </source>
</reference>
<dbReference type="AlphaFoldDB" id="A0AAW1MFB0"/>
<dbReference type="Proteomes" id="UP001458880">
    <property type="component" value="Unassembled WGS sequence"/>
</dbReference>
<evidence type="ECO:0000256" key="1">
    <source>
        <dbReference type="SAM" id="Phobius"/>
    </source>
</evidence>
<proteinExistence type="predicted"/>
<name>A0AAW1MFB0_POPJA</name>
<keyword evidence="3" id="KW-1185">Reference proteome</keyword>
<evidence type="ECO:0000313" key="2">
    <source>
        <dbReference type="EMBL" id="KAK9745020.1"/>
    </source>
</evidence>